<evidence type="ECO:0000313" key="3">
    <source>
        <dbReference type="Proteomes" id="UP000218934"/>
    </source>
</evidence>
<keyword evidence="3" id="KW-1185">Reference proteome</keyword>
<evidence type="ECO:0000313" key="2">
    <source>
        <dbReference type="EMBL" id="PCE43085.1"/>
    </source>
</evidence>
<name>A0A2A4FY04_9SPHN</name>
<sequence>MAKIGWGRILAGVATAAAAGAAYIYFKQRAARAPLHETLASEGGFEIRRYPALLVVETVQYGSRDRALGNGFGVLADYMFGEGREGEEIPITMPVLAEPFGDGGWRVRFLIPQGIARESLEPPGEGIAIAEIPAREVAVISVPGKPSDRLFSARTAELRRWIKARGRVAAGGPEHGYYNSPLKPGTALPNEVLIPLADDADGKR</sequence>
<keyword evidence="1" id="KW-1133">Transmembrane helix</keyword>
<proteinExistence type="predicted"/>
<dbReference type="EMBL" id="NWUF01000005">
    <property type="protein sequence ID" value="PCE43085.1"/>
    <property type="molecule type" value="Genomic_DNA"/>
</dbReference>
<dbReference type="InterPro" id="IPR011256">
    <property type="entry name" value="Reg_factor_effector_dom_sf"/>
</dbReference>
<dbReference type="InterPro" id="IPR006917">
    <property type="entry name" value="SOUL_heme-bd"/>
</dbReference>
<dbReference type="KEGG" id="rdi:CMV14_17450"/>
<dbReference type="AlphaFoldDB" id="A0A2A4FY04"/>
<feature type="transmembrane region" description="Helical" evidence="1">
    <location>
        <begin position="6"/>
        <end position="26"/>
    </location>
</feature>
<accession>A0A2A4FY04</accession>
<dbReference type="SUPFAM" id="SSF55136">
    <property type="entry name" value="Probable bacterial effector-binding domain"/>
    <property type="match status" value="1"/>
</dbReference>
<dbReference type="OrthoDB" id="2156220at2"/>
<dbReference type="Proteomes" id="UP000218934">
    <property type="component" value="Unassembled WGS sequence"/>
</dbReference>
<protein>
    <submittedName>
        <fullName evidence="2">SOUL heme-binding protein</fullName>
    </submittedName>
</protein>
<evidence type="ECO:0000256" key="1">
    <source>
        <dbReference type="SAM" id="Phobius"/>
    </source>
</evidence>
<dbReference type="PANTHER" id="PTHR11220:SF1">
    <property type="entry name" value="HEME-BINDING PROTEIN 2"/>
    <property type="match status" value="1"/>
</dbReference>
<reference evidence="2 3" key="1">
    <citation type="submission" date="2017-09" db="EMBL/GenBank/DDBJ databases">
        <title>The Catabolism of 3,6-Dichlorosalicylic acid is Initiated by the Cytochrome P450 Monooxygenase DsmABC in Rhizorhabdus dicambivorans Ndbn-20.</title>
        <authorList>
            <person name="Na L."/>
        </authorList>
    </citation>
    <scope>NUCLEOTIDE SEQUENCE [LARGE SCALE GENOMIC DNA]</scope>
    <source>
        <strain evidence="2 3">Ndbn-20m</strain>
    </source>
</reference>
<dbReference type="RefSeq" id="WP_066962257.1">
    <property type="nucleotide sequence ID" value="NZ_CP023449.1"/>
</dbReference>
<organism evidence="2 3">
    <name type="scientific">Rhizorhabdus dicambivorans</name>
    <dbReference type="NCBI Taxonomy" id="1850238"/>
    <lineage>
        <taxon>Bacteria</taxon>
        <taxon>Pseudomonadati</taxon>
        <taxon>Pseudomonadota</taxon>
        <taxon>Alphaproteobacteria</taxon>
        <taxon>Sphingomonadales</taxon>
        <taxon>Sphingomonadaceae</taxon>
        <taxon>Rhizorhabdus</taxon>
    </lineage>
</organism>
<dbReference type="Gene3D" id="3.20.80.10">
    <property type="entry name" value="Regulatory factor, effector binding domain"/>
    <property type="match status" value="1"/>
</dbReference>
<dbReference type="Pfam" id="PF04832">
    <property type="entry name" value="SOUL"/>
    <property type="match status" value="1"/>
</dbReference>
<dbReference type="PANTHER" id="PTHR11220">
    <property type="entry name" value="HEME-BINDING PROTEIN-RELATED"/>
    <property type="match status" value="1"/>
</dbReference>
<keyword evidence="1" id="KW-0472">Membrane</keyword>
<keyword evidence="1" id="KW-0812">Transmembrane</keyword>
<gene>
    <name evidence="2" type="ORF">COO09_07235</name>
</gene>
<comment type="caution">
    <text evidence="2">The sequence shown here is derived from an EMBL/GenBank/DDBJ whole genome shotgun (WGS) entry which is preliminary data.</text>
</comment>